<feature type="compositionally biased region" description="Basic residues" evidence="1">
    <location>
        <begin position="18"/>
        <end position="28"/>
    </location>
</feature>
<dbReference type="AlphaFoldDB" id="A0A4R5ZXM1"/>
<evidence type="ECO:0000256" key="1">
    <source>
        <dbReference type="SAM" id="MobiDB-lite"/>
    </source>
</evidence>
<dbReference type="InterPro" id="IPR023214">
    <property type="entry name" value="HAD_sf"/>
</dbReference>
<feature type="compositionally biased region" description="Basic residues" evidence="1">
    <location>
        <begin position="52"/>
        <end position="61"/>
    </location>
</feature>
<dbReference type="NCBIfam" id="TIGR01509">
    <property type="entry name" value="HAD-SF-IA-v3"/>
    <property type="match status" value="1"/>
</dbReference>
<dbReference type="SUPFAM" id="SSF56784">
    <property type="entry name" value="HAD-like"/>
    <property type="match status" value="1"/>
</dbReference>
<proteinExistence type="predicted"/>
<feature type="region of interest" description="Disordered" evidence="1">
    <location>
        <begin position="1"/>
        <end position="114"/>
    </location>
</feature>
<dbReference type="Pfam" id="PF00702">
    <property type="entry name" value="Hydrolase"/>
    <property type="match status" value="1"/>
</dbReference>
<evidence type="ECO:0000313" key="2">
    <source>
        <dbReference type="EMBL" id="TDL74942.1"/>
    </source>
</evidence>
<comment type="caution">
    <text evidence="2">The sequence shown here is derived from an EMBL/GenBank/DDBJ whole genome shotgun (WGS) entry which is preliminary data.</text>
</comment>
<feature type="compositionally biased region" description="Basic and acidic residues" evidence="1">
    <location>
        <begin position="36"/>
        <end position="51"/>
    </location>
</feature>
<dbReference type="Proteomes" id="UP000295701">
    <property type="component" value="Unassembled WGS sequence"/>
</dbReference>
<gene>
    <name evidence="2" type="ORF">E2L08_15760</name>
</gene>
<dbReference type="PANTHER" id="PTHR43611:SF3">
    <property type="entry name" value="FLAVIN MONONUCLEOTIDE HYDROLASE 1, CHLOROPLATIC"/>
    <property type="match status" value="1"/>
</dbReference>
<keyword evidence="3" id="KW-1185">Reference proteome</keyword>
<dbReference type="PANTHER" id="PTHR43611">
    <property type="entry name" value="ALPHA-D-GLUCOSE 1-PHOSPHATE PHOSPHATASE"/>
    <property type="match status" value="1"/>
</dbReference>
<dbReference type="EMBL" id="SNAA01000024">
    <property type="protein sequence ID" value="TDL74942.1"/>
    <property type="molecule type" value="Genomic_DNA"/>
</dbReference>
<accession>A0A4R5ZXM1</accession>
<reference evidence="2 3" key="1">
    <citation type="submission" date="2019-03" db="EMBL/GenBank/DDBJ databases">
        <title>Primorskyibacter sp. SS33 isolated from sediments.</title>
        <authorList>
            <person name="Xunke S."/>
        </authorList>
    </citation>
    <scope>NUCLEOTIDE SEQUENCE [LARGE SCALE GENOMIC DNA]</scope>
    <source>
        <strain evidence="2 3">SS33</strain>
    </source>
</reference>
<dbReference type="OrthoDB" id="9807742at2"/>
<dbReference type="Gene3D" id="3.40.50.1000">
    <property type="entry name" value="HAD superfamily/HAD-like"/>
    <property type="match status" value="1"/>
</dbReference>
<sequence length="314" mass="34357">MPVPRHGRGVHLGDAGPRPRHRHGRGRLGKGQGADPRPRDPHGAARRDQHRAALRLSRRGRGGAVPARGKARDDPCRADGAQRQARADRAGRPRDRDDHGQASVPRRHQGAKGRGVLSLPGIALTVWDYDGVLNREPDGPFPWVATLERDLGIRPEAFRRFLNDAGRKWRILRGEEDLLAALNGWLGDGPVTGRAFLDHWLRADDRPDPETFALLSAQPHRAVIGTNNEAHRARAIEARAAGAVEAVFASGPMGVAKPDPGFFRAIEDWAGLAPSRILLIDDSPPNCRAAAERGWQTFRFGPETRHRLAGVLGL</sequence>
<protein>
    <submittedName>
        <fullName evidence="2">Uncharacterized protein</fullName>
    </submittedName>
</protein>
<feature type="compositionally biased region" description="Basic and acidic residues" evidence="1">
    <location>
        <begin position="85"/>
        <end position="100"/>
    </location>
</feature>
<dbReference type="InterPro" id="IPR006439">
    <property type="entry name" value="HAD-SF_hydro_IA"/>
</dbReference>
<dbReference type="InterPro" id="IPR036412">
    <property type="entry name" value="HAD-like_sf"/>
</dbReference>
<name>A0A4R5ZXM1_9RHOB</name>
<organism evidence="2 3">
    <name type="scientific">Palleronia sediminis</name>
    <dbReference type="NCBI Taxonomy" id="2547833"/>
    <lineage>
        <taxon>Bacteria</taxon>
        <taxon>Pseudomonadati</taxon>
        <taxon>Pseudomonadota</taxon>
        <taxon>Alphaproteobacteria</taxon>
        <taxon>Rhodobacterales</taxon>
        <taxon>Roseobacteraceae</taxon>
        <taxon>Palleronia</taxon>
    </lineage>
</organism>
<evidence type="ECO:0000313" key="3">
    <source>
        <dbReference type="Proteomes" id="UP000295701"/>
    </source>
</evidence>